<dbReference type="SUPFAM" id="SSF55073">
    <property type="entry name" value="Nucleotide cyclase"/>
    <property type="match status" value="1"/>
</dbReference>
<dbReference type="NCBIfam" id="TIGR00254">
    <property type="entry name" value="GGDEF"/>
    <property type="match status" value="1"/>
</dbReference>
<protein>
    <recommendedName>
        <fullName evidence="1">diguanylate cyclase</fullName>
        <ecNumber evidence="1">2.7.7.65</ecNumber>
    </recommendedName>
</protein>
<organism evidence="4 5">
    <name type="scientific">Desulfonatronum thiosulfatophilum</name>
    <dbReference type="NCBI Taxonomy" id="617002"/>
    <lineage>
        <taxon>Bacteria</taxon>
        <taxon>Pseudomonadati</taxon>
        <taxon>Thermodesulfobacteriota</taxon>
        <taxon>Desulfovibrionia</taxon>
        <taxon>Desulfovibrionales</taxon>
        <taxon>Desulfonatronaceae</taxon>
        <taxon>Desulfonatronum</taxon>
    </lineage>
</organism>
<dbReference type="GO" id="GO:0043709">
    <property type="term" value="P:cell adhesion involved in single-species biofilm formation"/>
    <property type="evidence" value="ECO:0007669"/>
    <property type="project" value="TreeGrafter"/>
</dbReference>
<sequence>MKRCFEDLCATMDKLGVPRESKWRGLILYMRSIRDYEFLTAEQRERTQDLVMQVLRRKDFSDKAFQKLLRDNEAIINDRWRHKLTETLQDTAQLIKQFQTLLQRRKNDVQDLEVMTLETIHSDQPMEKMVAEIQNGFQKIEGMLQSDLETIVAMSMTDELTKIYNRRALDSFMHRAITNSLSCQTPLAMVFLDIDNFKQFNDKYGHLVGDQALITVAGLLKACINDQERGVGCTIFPARFGGEEFVLIMPGASDSEAVSFAEKVRKRIQDYNFLIRNGSGEVVYSGVKITISAGVAELHAYCGHSPNSATLIEAADRALYQAKKDGRNKVVLYQGNGVPET</sequence>
<dbReference type="InterPro" id="IPR050469">
    <property type="entry name" value="Diguanylate_Cyclase"/>
</dbReference>
<dbReference type="Pfam" id="PF00990">
    <property type="entry name" value="GGDEF"/>
    <property type="match status" value="1"/>
</dbReference>
<dbReference type="GO" id="GO:1902201">
    <property type="term" value="P:negative regulation of bacterial-type flagellum-dependent cell motility"/>
    <property type="evidence" value="ECO:0007669"/>
    <property type="project" value="TreeGrafter"/>
</dbReference>
<dbReference type="GO" id="GO:0005886">
    <property type="term" value="C:plasma membrane"/>
    <property type="evidence" value="ECO:0007669"/>
    <property type="project" value="TreeGrafter"/>
</dbReference>
<dbReference type="PANTHER" id="PTHR45138:SF9">
    <property type="entry name" value="DIGUANYLATE CYCLASE DGCM-RELATED"/>
    <property type="match status" value="1"/>
</dbReference>
<dbReference type="EMBL" id="FMXO01000003">
    <property type="protein sequence ID" value="SDB12153.1"/>
    <property type="molecule type" value="Genomic_DNA"/>
</dbReference>
<dbReference type="GO" id="GO:0052621">
    <property type="term" value="F:diguanylate cyclase activity"/>
    <property type="evidence" value="ECO:0007669"/>
    <property type="project" value="UniProtKB-EC"/>
</dbReference>
<evidence type="ECO:0000256" key="2">
    <source>
        <dbReference type="ARBA" id="ARBA00034247"/>
    </source>
</evidence>
<evidence type="ECO:0000256" key="1">
    <source>
        <dbReference type="ARBA" id="ARBA00012528"/>
    </source>
</evidence>
<dbReference type="SMART" id="SM00267">
    <property type="entry name" value="GGDEF"/>
    <property type="match status" value="1"/>
</dbReference>
<dbReference type="Gene3D" id="3.30.70.270">
    <property type="match status" value="1"/>
</dbReference>
<dbReference type="InterPro" id="IPR043128">
    <property type="entry name" value="Rev_trsase/Diguanyl_cyclase"/>
</dbReference>
<evidence type="ECO:0000313" key="5">
    <source>
        <dbReference type="Proteomes" id="UP000198771"/>
    </source>
</evidence>
<evidence type="ECO:0000259" key="3">
    <source>
        <dbReference type="PROSITE" id="PS50887"/>
    </source>
</evidence>
<dbReference type="EC" id="2.7.7.65" evidence="1"/>
<dbReference type="FunFam" id="3.30.70.270:FF:000001">
    <property type="entry name" value="Diguanylate cyclase domain protein"/>
    <property type="match status" value="1"/>
</dbReference>
<dbReference type="RefSeq" id="WP_092117069.1">
    <property type="nucleotide sequence ID" value="NZ_FMXO01000003.1"/>
</dbReference>
<dbReference type="AlphaFoldDB" id="A0A1G6AV60"/>
<comment type="catalytic activity">
    <reaction evidence="2">
        <text>2 GTP = 3',3'-c-di-GMP + 2 diphosphate</text>
        <dbReference type="Rhea" id="RHEA:24898"/>
        <dbReference type="ChEBI" id="CHEBI:33019"/>
        <dbReference type="ChEBI" id="CHEBI:37565"/>
        <dbReference type="ChEBI" id="CHEBI:58805"/>
        <dbReference type="EC" id="2.7.7.65"/>
    </reaction>
</comment>
<keyword evidence="5" id="KW-1185">Reference proteome</keyword>
<dbReference type="InterPro" id="IPR000160">
    <property type="entry name" value="GGDEF_dom"/>
</dbReference>
<dbReference type="STRING" id="617002.SAMN05660653_00579"/>
<gene>
    <name evidence="4" type="ORF">SAMN05660653_00579</name>
</gene>
<proteinExistence type="predicted"/>
<dbReference type="PROSITE" id="PS50887">
    <property type="entry name" value="GGDEF"/>
    <property type="match status" value="1"/>
</dbReference>
<accession>A0A1G6AV60</accession>
<dbReference type="Proteomes" id="UP000198771">
    <property type="component" value="Unassembled WGS sequence"/>
</dbReference>
<reference evidence="4 5" key="1">
    <citation type="submission" date="2016-10" db="EMBL/GenBank/DDBJ databases">
        <authorList>
            <person name="de Groot N.N."/>
        </authorList>
    </citation>
    <scope>NUCLEOTIDE SEQUENCE [LARGE SCALE GENOMIC DNA]</scope>
    <source>
        <strain evidence="4 5">ASO4-2</strain>
    </source>
</reference>
<name>A0A1G6AV60_9BACT</name>
<evidence type="ECO:0000313" key="4">
    <source>
        <dbReference type="EMBL" id="SDB12153.1"/>
    </source>
</evidence>
<dbReference type="OrthoDB" id="9779960at2"/>
<dbReference type="InterPro" id="IPR029787">
    <property type="entry name" value="Nucleotide_cyclase"/>
</dbReference>
<dbReference type="PANTHER" id="PTHR45138">
    <property type="entry name" value="REGULATORY COMPONENTS OF SENSORY TRANSDUCTION SYSTEM"/>
    <property type="match status" value="1"/>
</dbReference>
<feature type="domain" description="GGDEF" evidence="3">
    <location>
        <begin position="185"/>
        <end position="335"/>
    </location>
</feature>
<dbReference type="CDD" id="cd01949">
    <property type="entry name" value="GGDEF"/>
    <property type="match status" value="1"/>
</dbReference>